<keyword evidence="5" id="KW-0479">Metal-binding</keyword>
<keyword evidence="7" id="KW-0456">Lyase</keyword>
<keyword evidence="6" id="KW-0414">Isoprene biosynthesis</keyword>
<dbReference type="FunFam" id="3.30.1330.50:FF:000001">
    <property type="entry name" value="2-C-methyl-D-erythritol 2,4-cyclodiphosphate synthase"/>
    <property type="match status" value="1"/>
</dbReference>
<dbReference type="InterPro" id="IPR003526">
    <property type="entry name" value="MECDP_synthase"/>
</dbReference>
<evidence type="ECO:0000256" key="1">
    <source>
        <dbReference type="ARBA" id="ARBA00000200"/>
    </source>
</evidence>
<name>X1AUF4_9ZZZZ</name>
<sequence length="157" mass="17118">MKVGLGFDVHAFKAGRKLIIGGVKIDYPVGLAGHSDADVLVHAIMNAILGACGLGDIGIHFPDSDVKYKDISSLLLLEEVRKKMEEKGFGIVNIDSILIMQKPKVYRYFPEMEKNIAEALKIDDDKVNIKATTTEGLGFCGREEGIAAECVVLLELK</sequence>
<dbReference type="PANTHER" id="PTHR43181">
    <property type="entry name" value="2-C-METHYL-D-ERYTHRITOL 2,4-CYCLODIPHOSPHATE SYNTHASE, CHLOROPLASTIC"/>
    <property type="match status" value="1"/>
</dbReference>
<dbReference type="GO" id="GO:0046872">
    <property type="term" value="F:metal ion binding"/>
    <property type="evidence" value="ECO:0007669"/>
    <property type="project" value="UniProtKB-KW"/>
</dbReference>
<evidence type="ECO:0000256" key="7">
    <source>
        <dbReference type="ARBA" id="ARBA00023239"/>
    </source>
</evidence>
<comment type="caution">
    <text evidence="9">The sequence shown here is derived from an EMBL/GenBank/DDBJ whole genome shotgun (WGS) entry which is preliminary data.</text>
</comment>
<dbReference type="GO" id="GO:0019288">
    <property type="term" value="P:isopentenyl diphosphate biosynthetic process, methylerythritol 4-phosphate pathway"/>
    <property type="evidence" value="ECO:0007669"/>
    <property type="project" value="UniProtKB-UniPathway"/>
</dbReference>
<feature type="domain" description="2-C-methyl-D-erythritol 2,4-cyclodiphosphate synthase" evidence="8">
    <location>
        <begin position="1"/>
        <end position="154"/>
    </location>
</feature>
<evidence type="ECO:0000256" key="5">
    <source>
        <dbReference type="ARBA" id="ARBA00022723"/>
    </source>
</evidence>
<evidence type="ECO:0000256" key="6">
    <source>
        <dbReference type="ARBA" id="ARBA00023229"/>
    </source>
</evidence>
<dbReference type="EC" id="4.6.1.12" evidence="4"/>
<dbReference type="Gene3D" id="3.30.1330.50">
    <property type="entry name" value="2-C-methyl-D-erythritol 2,4-cyclodiphosphate synthase"/>
    <property type="match status" value="1"/>
</dbReference>
<dbReference type="SUPFAM" id="SSF69765">
    <property type="entry name" value="IpsF-like"/>
    <property type="match status" value="1"/>
</dbReference>
<gene>
    <name evidence="9" type="ORF">S01H4_05871</name>
</gene>
<evidence type="ECO:0000313" key="9">
    <source>
        <dbReference type="EMBL" id="GAG72917.1"/>
    </source>
</evidence>
<evidence type="ECO:0000256" key="3">
    <source>
        <dbReference type="ARBA" id="ARBA00004709"/>
    </source>
</evidence>
<dbReference type="PROSITE" id="PS01350">
    <property type="entry name" value="ISPF"/>
    <property type="match status" value="1"/>
</dbReference>
<dbReference type="CDD" id="cd00554">
    <property type="entry name" value="MECDP_synthase"/>
    <property type="match status" value="1"/>
</dbReference>
<accession>X1AUF4</accession>
<evidence type="ECO:0000256" key="2">
    <source>
        <dbReference type="ARBA" id="ARBA00001968"/>
    </source>
</evidence>
<dbReference type="NCBIfam" id="TIGR00151">
    <property type="entry name" value="ispF"/>
    <property type="match status" value="1"/>
</dbReference>
<dbReference type="HAMAP" id="MF_00107">
    <property type="entry name" value="IspF"/>
    <property type="match status" value="1"/>
</dbReference>
<dbReference type="InterPro" id="IPR036571">
    <property type="entry name" value="MECDP_synthase_sf"/>
</dbReference>
<comment type="catalytic activity">
    <reaction evidence="1">
        <text>4-CDP-2-C-methyl-D-erythritol 2-phosphate = 2-C-methyl-D-erythritol 2,4-cyclic diphosphate + CMP</text>
        <dbReference type="Rhea" id="RHEA:23864"/>
        <dbReference type="ChEBI" id="CHEBI:57919"/>
        <dbReference type="ChEBI" id="CHEBI:58483"/>
        <dbReference type="ChEBI" id="CHEBI:60377"/>
        <dbReference type="EC" id="4.6.1.12"/>
    </reaction>
</comment>
<dbReference type="Pfam" id="PF02542">
    <property type="entry name" value="YgbB"/>
    <property type="match status" value="1"/>
</dbReference>
<dbReference type="GO" id="GO:0016114">
    <property type="term" value="P:terpenoid biosynthetic process"/>
    <property type="evidence" value="ECO:0007669"/>
    <property type="project" value="InterPro"/>
</dbReference>
<dbReference type="AlphaFoldDB" id="X1AUF4"/>
<proteinExistence type="inferred from homology"/>
<protein>
    <recommendedName>
        <fullName evidence="4">2-C-methyl-D-erythritol 2,4-cyclodiphosphate synthase</fullName>
        <ecNumber evidence="4">4.6.1.12</ecNumber>
    </recommendedName>
</protein>
<dbReference type="GO" id="GO:0008685">
    <property type="term" value="F:2-C-methyl-D-erythritol 2,4-cyclodiphosphate synthase activity"/>
    <property type="evidence" value="ECO:0007669"/>
    <property type="project" value="UniProtKB-EC"/>
</dbReference>
<dbReference type="PANTHER" id="PTHR43181:SF1">
    <property type="entry name" value="2-C-METHYL-D-ERYTHRITOL 2,4-CYCLODIPHOSPHATE SYNTHASE, CHLOROPLASTIC"/>
    <property type="match status" value="1"/>
</dbReference>
<dbReference type="UniPathway" id="UPA00056">
    <property type="reaction ID" value="UER00095"/>
</dbReference>
<comment type="cofactor">
    <cofactor evidence="2">
        <name>a divalent metal cation</name>
        <dbReference type="ChEBI" id="CHEBI:60240"/>
    </cofactor>
</comment>
<dbReference type="InterPro" id="IPR020555">
    <property type="entry name" value="MECDP_synthase_CS"/>
</dbReference>
<evidence type="ECO:0000256" key="4">
    <source>
        <dbReference type="ARBA" id="ARBA00012579"/>
    </source>
</evidence>
<evidence type="ECO:0000259" key="8">
    <source>
        <dbReference type="Pfam" id="PF02542"/>
    </source>
</evidence>
<comment type="pathway">
    <text evidence="3">Isoprenoid biosynthesis; isopentenyl diphosphate biosynthesis via DXP pathway; isopentenyl diphosphate from 1-deoxy-D-xylulose 5-phosphate: step 4/6.</text>
</comment>
<reference evidence="9" key="1">
    <citation type="journal article" date="2014" name="Front. Microbiol.">
        <title>High frequency of phylogenetically diverse reductive dehalogenase-homologous genes in deep subseafloor sedimentary metagenomes.</title>
        <authorList>
            <person name="Kawai M."/>
            <person name="Futagami T."/>
            <person name="Toyoda A."/>
            <person name="Takaki Y."/>
            <person name="Nishi S."/>
            <person name="Hori S."/>
            <person name="Arai W."/>
            <person name="Tsubouchi T."/>
            <person name="Morono Y."/>
            <person name="Uchiyama I."/>
            <person name="Ito T."/>
            <person name="Fujiyama A."/>
            <person name="Inagaki F."/>
            <person name="Takami H."/>
        </authorList>
    </citation>
    <scope>NUCLEOTIDE SEQUENCE</scope>
    <source>
        <strain evidence="9">Expedition CK06-06</strain>
    </source>
</reference>
<dbReference type="EMBL" id="BART01001745">
    <property type="protein sequence ID" value="GAG72917.1"/>
    <property type="molecule type" value="Genomic_DNA"/>
</dbReference>
<organism evidence="9">
    <name type="scientific">marine sediment metagenome</name>
    <dbReference type="NCBI Taxonomy" id="412755"/>
    <lineage>
        <taxon>unclassified sequences</taxon>
        <taxon>metagenomes</taxon>
        <taxon>ecological metagenomes</taxon>
    </lineage>
</organism>